<keyword evidence="1" id="KW-1133">Transmembrane helix</keyword>
<organism evidence="2 3">
    <name type="scientific">Ameca splendens</name>
    <dbReference type="NCBI Taxonomy" id="208324"/>
    <lineage>
        <taxon>Eukaryota</taxon>
        <taxon>Metazoa</taxon>
        <taxon>Chordata</taxon>
        <taxon>Craniata</taxon>
        <taxon>Vertebrata</taxon>
        <taxon>Euteleostomi</taxon>
        <taxon>Actinopterygii</taxon>
        <taxon>Neopterygii</taxon>
        <taxon>Teleostei</taxon>
        <taxon>Neoteleostei</taxon>
        <taxon>Acanthomorphata</taxon>
        <taxon>Ovalentaria</taxon>
        <taxon>Atherinomorphae</taxon>
        <taxon>Cyprinodontiformes</taxon>
        <taxon>Goodeidae</taxon>
        <taxon>Ameca</taxon>
    </lineage>
</organism>
<accession>A0ABV0ZLA1</accession>
<dbReference type="EMBL" id="JAHRIP010066435">
    <property type="protein sequence ID" value="MEQ2306649.1"/>
    <property type="molecule type" value="Genomic_DNA"/>
</dbReference>
<feature type="transmembrane region" description="Helical" evidence="1">
    <location>
        <begin position="79"/>
        <end position="98"/>
    </location>
</feature>
<sequence>MLKCIEHDCSGSVFTVKQNKRKPGNVLTNGHQKGMAHNVPPCQLNRGEANGLRASASLTYVYSSGYRNPGTLIHVTQKVGHILSVLLVCPVFFSLFLNRQLHRTCLLMIFHI</sequence>
<evidence type="ECO:0000256" key="1">
    <source>
        <dbReference type="SAM" id="Phobius"/>
    </source>
</evidence>
<protein>
    <submittedName>
        <fullName evidence="2">Uncharacterized protein</fullName>
    </submittedName>
</protein>
<evidence type="ECO:0000313" key="3">
    <source>
        <dbReference type="Proteomes" id="UP001469553"/>
    </source>
</evidence>
<name>A0ABV0ZLA1_9TELE</name>
<keyword evidence="1" id="KW-0812">Transmembrane</keyword>
<dbReference type="Proteomes" id="UP001469553">
    <property type="component" value="Unassembled WGS sequence"/>
</dbReference>
<reference evidence="2 3" key="1">
    <citation type="submission" date="2021-06" db="EMBL/GenBank/DDBJ databases">
        <authorList>
            <person name="Palmer J.M."/>
        </authorList>
    </citation>
    <scope>NUCLEOTIDE SEQUENCE [LARGE SCALE GENOMIC DNA]</scope>
    <source>
        <strain evidence="2 3">AS_MEX2019</strain>
        <tissue evidence="2">Muscle</tissue>
    </source>
</reference>
<evidence type="ECO:0000313" key="2">
    <source>
        <dbReference type="EMBL" id="MEQ2306649.1"/>
    </source>
</evidence>
<keyword evidence="3" id="KW-1185">Reference proteome</keyword>
<proteinExistence type="predicted"/>
<comment type="caution">
    <text evidence="2">The sequence shown here is derived from an EMBL/GenBank/DDBJ whole genome shotgun (WGS) entry which is preliminary data.</text>
</comment>
<gene>
    <name evidence="2" type="ORF">AMECASPLE_010410</name>
</gene>
<keyword evidence="1" id="KW-0472">Membrane</keyword>